<name>A0A4Z2H1A6_9TELE</name>
<reference evidence="2 3" key="1">
    <citation type="submission" date="2019-03" db="EMBL/GenBank/DDBJ databases">
        <title>First draft genome of Liparis tanakae, snailfish: a comprehensive survey of snailfish specific genes.</title>
        <authorList>
            <person name="Kim W."/>
            <person name="Song I."/>
            <person name="Jeong J.-H."/>
            <person name="Kim D."/>
            <person name="Kim S."/>
            <person name="Ryu S."/>
            <person name="Song J.Y."/>
            <person name="Lee S.K."/>
        </authorList>
    </citation>
    <scope>NUCLEOTIDE SEQUENCE [LARGE SCALE GENOMIC DNA]</scope>
    <source>
        <tissue evidence="2">Muscle</tissue>
    </source>
</reference>
<proteinExistence type="predicted"/>
<feature type="region of interest" description="Disordered" evidence="1">
    <location>
        <begin position="1"/>
        <end position="22"/>
    </location>
</feature>
<accession>A0A4Z2H1A6</accession>
<gene>
    <name evidence="2" type="ORF">EYF80_030124</name>
</gene>
<dbReference type="Proteomes" id="UP000314294">
    <property type="component" value="Unassembled WGS sequence"/>
</dbReference>
<dbReference type="EMBL" id="SRLO01000351">
    <property type="protein sequence ID" value="TNN59638.1"/>
    <property type="molecule type" value="Genomic_DNA"/>
</dbReference>
<protein>
    <submittedName>
        <fullName evidence="2">Uncharacterized protein</fullName>
    </submittedName>
</protein>
<dbReference type="AlphaFoldDB" id="A0A4Z2H1A6"/>
<evidence type="ECO:0000313" key="2">
    <source>
        <dbReference type="EMBL" id="TNN59638.1"/>
    </source>
</evidence>
<evidence type="ECO:0000256" key="1">
    <source>
        <dbReference type="SAM" id="MobiDB-lite"/>
    </source>
</evidence>
<keyword evidence="3" id="KW-1185">Reference proteome</keyword>
<organism evidence="2 3">
    <name type="scientific">Liparis tanakae</name>
    <name type="common">Tanaka's snailfish</name>
    <dbReference type="NCBI Taxonomy" id="230148"/>
    <lineage>
        <taxon>Eukaryota</taxon>
        <taxon>Metazoa</taxon>
        <taxon>Chordata</taxon>
        <taxon>Craniata</taxon>
        <taxon>Vertebrata</taxon>
        <taxon>Euteleostomi</taxon>
        <taxon>Actinopterygii</taxon>
        <taxon>Neopterygii</taxon>
        <taxon>Teleostei</taxon>
        <taxon>Neoteleostei</taxon>
        <taxon>Acanthomorphata</taxon>
        <taxon>Eupercaria</taxon>
        <taxon>Perciformes</taxon>
        <taxon>Cottioidei</taxon>
        <taxon>Cottales</taxon>
        <taxon>Liparidae</taxon>
        <taxon>Liparis</taxon>
    </lineage>
</organism>
<evidence type="ECO:0000313" key="3">
    <source>
        <dbReference type="Proteomes" id="UP000314294"/>
    </source>
</evidence>
<comment type="caution">
    <text evidence="2">The sequence shown here is derived from an EMBL/GenBank/DDBJ whole genome shotgun (WGS) entry which is preliminary data.</text>
</comment>
<sequence length="70" mass="8044">MLRQSFPYWPQESTGTPSREIMDPSAKITHSLWYCDDKNRRVISHPSPIYPGLSIIAAPRRHRLSGIPVK</sequence>